<gene>
    <name evidence="1" type="ORF">U473_00455</name>
</gene>
<sequence length="63" mass="7172">MAGLVPFNRKKTDLLSTGFADFYNMLDDFFTDGWPVRRSLAGDTFKVDVQEDDKNYFVVASKA</sequence>
<accession>A0A135L127</accession>
<dbReference type="AlphaFoldDB" id="A0A135L127"/>
<name>A0A135L127_9BACI</name>
<dbReference type="Proteomes" id="UP000070352">
    <property type="component" value="Unassembled WGS sequence"/>
</dbReference>
<keyword evidence="2" id="KW-1185">Reference proteome</keyword>
<dbReference type="RefSeq" id="WP_201024117.1">
    <property type="nucleotide sequence ID" value="NZ_LSKU01000001.1"/>
</dbReference>
<evidence type="ECO:0000313" key="2">
    <source>
        <dbReference type="Proteomes" id="UP000070352"/>
    </source>
</evidence>
<dbReference type="STRING" id="1413211.U473_00455"/>
<proteinExistence type="predicted"/>
<reference evidence="1 2" key="1">
    <citation type="submission" date="2016-02" db="EMBL/GenBank/DDBJ databases">
        <title>Draft Genome for Tepidibacillus decaturensis nov. sp. Strain Z9, an Anaerobic, Moderately Thermophilic and Heterotrophic Bacterium from Deep Subsurface of the Illinois Basin, USA.</title>
        <authorList>
            <person name="Dong Y."/>
            <person name="Chang J.Y."/>
            <person name="Sanford R."/>
            <person name="Fouke B.W."/>
        </authorList>
    </citation>
    <scope>NUCLEOTIDE SEQUENCE [LARGE SCALE GENOMIC DNA]</scope>
    <source>
        <strain evidence="1 2">Z9</strain>
    </source>
</reference>
<dbReference type="EMBL" id="LSKU01000001">
    <property type="protein sequence ID" value="KXG42684.1"/>
    <property type="molecule type" value="Genomic_DNA"/>
</dbReference>
<organism evidence="1 2">
    <name type="scientific">Tepidibacillus decaturensis</name>
    <dbReference type="NCBI Taxonomy" id="1413211"/>
    <lineage>
        <taxon>Bacteria</taxon>
        <taxon>Bacillati</taxon>
        <taxon>Bacillota</taxon>
        <taxon>Bacilli</taxon>
        <taxon>Bacillales</taxon>
        <taxon>Bacillaceae</taxon>
        <taxon>Tepidibacillus</taxon>
    </lineage>
</organism>
<comment type="caution">
    <text evidence="1">The sequence shown here is derived from an EMBL/GenBank/DDBJ whole genome shotgun (WGS) entry which is preliminary data.</text>
</comment>
<evidence type="ECO:0000313" key="1">
    <source>
        <dbReference type="EMBL" id="KXG42684.1"/>
    </source>
</evidence>
<protein>
    <submittedName>
        <fullName evidence="1">Uncharacterized protein</fullName>
    </submittedName>
</protein>